<proteinExistence type="predicted"/>
<organism evidence="2">
    <name type="scientific">Emiliania huxleyi</name>
    <name type="common">Coccolithophore</name>
    <name type="synonym">Pontosphaera huxleyi</name>
    <dbReference type="NCBI Taxonomy" id="2903"/>
    <lineage>
        <taxon>Eukaryota</taxon>
        <taxon>Haptista</taxon>
        <taxon>Haptophyta</taxon>
        <taxon>Prymnesiophyceae</taxon>
        <taxon>Isochrysidales</taxon>
        <taxon>Noelaerhabdaceae</taxon>
        <taxon>Emiliania</taxon>
    </lineage>
</organism>
<dbReference type="EMBL" id="HBIR01019878">
    <property type="protein sequence ID" value="CAE0545648.1"/>
    <property type="molecule type" value="Transcribed_RNA"/>
</dbReference>
<reference evidence="2" key="1">
    <citation type="submission" date="2021-01" db="EMBL/GenBank/DDBJ databases">
        <authorList>
            <person name="Corre E."/>
            <person name="Pelletier E."/>
            <person name="Niang G."/>
            <person name="Scheremetjew M."/>
            <person name="Finn R."/>
            <person name="Kale V."/>
            <person name="Holt S."/>
            <person name="Cochrane G."/>
            <person name="Meng A."/>
            <person name="Brown T."/>
            <person name="Cohen L."/>
        </authorList>
    </citation>
    <scope>NUCLEOTIDE SEQUENCE</scope>
    <source>
        <strain evidence="2">379</strain>
    </source>
</reference>
<evidence type="ECO:0000256" key="1">
    <source>
        <dbReference type="SAM" id="MobiDB-lite"/>
    </source>
</evidence>
<accession>A0A6V2QAH9</accession>
<feature type="region of interest" description="Disordered" evidence="1">
    <location>
        <begin position="32"/>
        <end position="85"/>
    </location>
</feature>
<gene>
    <name evidence="2" type="ORF">EHUX00137_LOCUS15057</name>
</gene>
<dbReference type="AlphaFoldDB" id="A0A6V2QAH9"/>
<feature type="compositionally biased region" description="Low complexity" evidence="1">
    <location>
        <begin position="43"/>
        <end position="76"/>
    </location>
</feature>
<evidence type="ECO:0000313" key="2">
    <source>
        <dbReference type="EMBL" id="CAE0545648.1"/>
    </source>
</evidence>
<sequence length="108" mass="11304">MPAEVSVPPVEAACHYVPGAAFRPQYTTYDKAPRREVVGQPHTTTTTTEAAAPAPALARPSRRPAATSRAGATRGGARPRQRRRHNLLRLAARAAGARVWRGGAGGGG</sequence>
<name>A0A6V2QAH9_EMIHU</name>
<protein>
    <submittedName>
        <fullName evidence="2">Uncharacterized protein</fullName>
    </submittedName>
</protein>